<comment type="caution">
    <text evidence="1">The sequence shown here is derived from an EMBL/GenBank/DDBJ whole genome shotgun (WGS) entry which is preliminary data.</text>
</comment>
<dbReference type="PANTHER" id="PTHR37310">
    <property type="entry name" value="CYTOPLASMIC PROTEIN-RELATED"/>
    <property type="match status" value="1"/>
</dbReference>
<dbReference type="CDD" id="cd08026">
    <property type="entry name" value="DUF326"/>
    <property type="match status" value="1"/>
</dbReference>
<dbReference type="PANTHER" id="PTHR37310:SF1">
    <property type="entry name" value="CYTOPLASMIC PROTEIN"/>
    <property type="match status" value="1"/>
</dbReference>
<sequence length="110" mass="11767">MSHQQNHQLIAALNNCVAECNHCTTACLDEQDVKMLAKCIKLDIDCAEICTLVAALTARGSDHAKHLLKECAEVCNACAEECEKHAKMGMEHCRTCAEACRACAAACSAG</sequence>
<dbReference type="EMBL" id="JAACJS010000006">
    <property type="protein sequence ID" value="NCI49344.1"/>
    <property type="molecule type" value="Genomic_DNA"/>
</dbReference>
<evidence type="ECO:0000313" key="1">
    <source>
        <dbReference type="EMBL" id="NCI49344.1"/>
    </source>
</evidence>
<name>A0ABW9ZQY9_9BACT</name>
<evidence type="ECO:0000313" key="2">
    <source>
        <dbReference type="Proteomes" id="UP000753802"/>
    </source>
</evidence>
<proteinExistence type="predicted"/>
<dbReference type="Proteomes" id="UP000753802">
    <property type="component" value="Unassembled WGS sequence"/>
</dbReference>
<protein>
    <submittedName>
        <fullName evidence="1">Four-helix bundle copper-binding protein</fullName>
    </submittedName>
</protein>
<dbReference type="Gene3D" id="1.20.1270.360">
    <property type="match status" value="1"/>
</dbReference>
<dbReference type="RefSeq" id="WP_161817671.1">
    <property type="nucleotide sequence ID" value="NZ_JAACJS010000006.1"/>
</dbReference>
<dbReference type="Pfam" id="PF03860">
    <property type="entry name" value="Csp"/>
    <property type="match status" value="1"/>
</dbReference>
<reference evidence="1 2" key="1">
    <citation type="submission" date="2020-01" db="EMBL/GenBank/DDBJ databases">
        <title>Genome analysis.</title>
        <authorList>
            <person name="Wu S."/>
            <person name="Wang G."/>
        </authorList>
    </citation>
    <scope>NUCLEOTIDE SEQUENCE [LARGE SCALE GENOMIC DNA]</scope>
    <source>
        <strain evidence="1 2">SYL130</strain>
    </source>
</reference>
<gene>
    <name evidence="1" type="ORF">GWC95_05385</name>
</gene>
<organism evidence="1 2">
    <name type="scientific">Sediminibacterium roseum</name>
    <dbReference type="NCBI Taxonomy" id="1978412"/>
    <lineage>
        <taxon>Bacteria</taxon>
        <taxon>Pseudomonadati</taxon>
        <taxon>Bacteroidota</taxon>
        <taxon>Chitinophagia</taxon>
        <taxon>Chitinophagales</taxon>
        <taxon>Chitinophagaceae</taxon>
        <taxon>Sediminibacterium</taxon>
    </lineage>
</organism>
<dbReference type="InterPro" id="IPR044543">
    <property type="entry name" value="YHJQ-like"/>
</dbReference>
<dbReference type="InterPro" id="IPR005560">
    <property type="entry name" value="Csp_YhjQ"/>
</dbReference>
<accession>A0ABW9ZQY9</accession>
<keyword evidence="2" id="KW-1185">Reference proteome</keyword>